<dbReference type="EMBL" id="DS547097">
    <property type="protein sequence ID" value="EDR10659.1"/>
    <property type="molecule type" value="Genomic_DNA"/>
</dbReference>
<dbReference type="Proteomes" id="UP000001194">
    <property type="component" value="Unassembled WGS sequence"/>
</dbReference>
<dbReference type="InParanoid" id="B0D518"/>
<feature type="chain" id="PRO_5002747092" evidence="1">
    <location>
        <begin position="17"/>
        <end position="351"/>
    </location>
</feature>
<dbReference type="GeneID" id="6074624"/>
<organism evidence="3">
    <name type="scientific">Laccaria bicolor (strain S238N-H82 / ATCC MYA-4686)</name>
    <name type="common">Bicoloured deceiver</name>
    <name type="synonym">Laccaria laccata var. bicolor</name>
    <dbReference type="NCBI Taxonomy" id="486041"/>
    <lineage>
        <taxon>Eukaryota</taxon>
        <taxon>Fungi</taxon>
        <taxon>Dikarya</taxon>
        <taxon>Basidiomycota</taxon>
        <taxon>Agaricomycotina</taxon>
        <taxon>Agaricomycetes</taxon>
        <taxon>Agaricomycetidae</taxon>
        <taxon>Agaricales</taxon>
        <taxon>Agaricineae</taxon>
        <taxon>Hydnangiaceae</taxon>
        <taxon>Laccaria</taxon>
    </lineage>
</organism>
<accession>B0D518</accession>
<name>B0D518_LACBS</name>
<evidence type="ECO:0000313" key="2">
    <source>
        <dbReference type="EMBL" id="EDR10659.1"/>
    </source>
</evidence>
<evidence type="ECO:0000313" key="3">
    <source>
        <dbReference type="Proteomes" id="UP000001194"/>
    </source>
</evidence>
<evidence type="ECO:0000256" key="1">
    <source>
        <dbReference type="SAM" id="SignalP"/>
    </source>
</evidence>
<feature type="signal peptide" evidence="1">
    <location>
        <begin position="1"/>
        <end position="16"/>
    </location>
</feature>
<dbReference type="HOGENOM" id="CLU_790040_0_0_1"/>
<proteinExistence type="predicted"/>
<keyword evidence="3" id="KW-1185">Reference proteome</keyword>
<dbReference type="AlphaFoldDB" id="B0D518"/>
<sequence length="351" mass="39185">MALMLLSLLARLPGLPLLLSDIAKPPPLERKGLENHLPPIPKAPTVKFLTSLLLLHHHGIINLITITELPKIWTVPRPEDDIAYLLDLSDDTRVWEDESGKALSMAAILKRPGILFVKEAEGIACPAVDEGGTPCTGVTIYCKMNKVNWDGKKSFVGCSRYMNGDRKSHCFVSIPKEVNKGHVKELLMSGDNSLKTLINTKACTHVISARLGLKGDGKCKYSHVKDGKVVQGRLMQSPSTRRIFNGDIPALTDPALAISRLHLYGKWKEWEVIVWDKQLNMSLHIRVFALGVTVAHIYCTHETWAAFLKMWSGLWDTIEKVTGKFVHFRFIDGTGLQAILVDGWMIFSTKF</sequence>
<reference evidence="2 3" key="1">
    <citation type="journal article" date="2008" name="Nature">
        <title>The genome of Laccaria bicolor provides insights into mycorrhizal symbiosis.</title>
        <authorList>
            <person name="Martin F."/>
            <person name="Aerts A."/>
            <person name="Ahren D."/>
            <person name="Brun A."/>
            <person name="Danchin E.G.J."/>
            <person name="Duchaussoy F."/>
            <person name="Gibon J."/>
            <person name="Kohler A."/>
            <person name="Lindquist E."/>
            <person name="Pereda V."/>
            <person name="Salamov A."/>
            <person name="Shapiro H.J."/>
            <person name="Wuyts J."/>
            <person name="Blaudez D."/>
            <person name="Buee M."/>
            <person name="Brokstein P."/>
            <person name="Canbaeck B."/>
            <person name="Cohen D."/>
            <person name="Courty P.E."/>
            <person name="Coutinho P.M."/>
            <person name="Delaruelle C."/>
            <person name="Detter J.C."/>
            <person name="Deveau A."/>
            <person name="DiFazio S."/>
            <person name="Duplessis S."/>
            <person name="Fraissinet-Tachet L."/>
            <person name="Lucic E."/>
            <person name="Frey-Klett P."/>
            <person name="Fourrey C."/>
            <person name="Feussner I."/>
            <person name="Gay G."/>
            <person name="Grimwood J."/>
            <person name="Hoegger P.J."/>
            <person name="Jain P."/>
            <person name="Kilaru S."/>
            <person name="Labbe J."/>
            <person name="Lin Y.C."/>
            <person name="Legue V."/>
            <person name="Le Tacon F."/>
            <person name="Marmeisse R."/>
            <person name="Melayah D."/>
            <person name="Montanini B."/>
            <person name="Muratet M."/>
            <person name="Nehls U."/>
            <person name="Niculita-Hirzel H."/>
            <person name="Oudot-Le Secq M.P."/>
            <person name="Peter M."/>
            <person name="Quesneville H."/>
            <person name="Rajashekar B."/>
            <person name="Reich M."/>
            <person name="Rouhier N."/>
            <person name="Schmutz J."/>
            <person name="Yin T."/>
            <person name="Chalot M."/>
            <person name="Henrissat B."/>
            <person name="Kuees U."/>
            <person name="Lucas S."/>
            <person name="Van de Peer Y."/>
            <person name="Podila G.K."/>
            <person name="Polle A."/>
            <person name="Pukkila P.J."/>
            <person name="Richardson P.M."/>
            <person name="Rouze P."/>
            <person name="Sanders I.R."/>
            <person name="Stajich J.E."/>
            <person name="Tunlid A."/>
            <person name="Tuskan G."/>
            <person name="Grigoriev I.V."/>
        </authorList>
    </citation>
    <scope>NUCLEOTIDE SEQUENCE [LARGE SCALE GENOMIC DNA]</scope>
    <source>
        <strain evidence="3">S238N-H82 / ATCC MYA-4686</strain>
    </source>
</reference>
<protein>
    <submittedName>
        <fullName evidence="2">Predicted protein</fullName>
    </submittedName>
</protein>
<gene>
    <name evidence="2" type="ORF">LACBIDRAFT_325471</name>
</gene>
<dbReference type="RefSeq" id="XP_001879109.1">
    <property type="nucleotide sequence ID" value="XM_001879074.1"/>
</dbReference>
<dbReference type="KEGG" id="lbc:LACBIDRAFT_325471"/>
<keyword evidence="1" id="KW-0732">Signal</keyword>
<dbReference type="OrthoDB" id="3267196at2759"/>